<dbReference type="AlphaFoldDB" id="A0A9D4D6J6"/>
<evidence type="ECO:0000313" key="3">
    <source>
        <dbReference type="EMBL" id="KAH3738198.1"/>
    </source>
</evidence>
<keyword evidence="1" id="KW-0479">Metal-binding</keyword>
<dbReference type="GO" id="GO:0016787">
    <property type="term" value="F:hydrolase activity"/>
    <property type="evidence" value="ECO:0007669"/>
    <property type="project" value="UniProtKB-KW"/>
</dbReference>
<dbReference type="GO" id="GO:0046872">
    <property type="term" value="F:metal ion binding"/>
    <property type="evidence" value="ECO:0007669"/>
    <property type="project" value="UniProtKB-KW"/>
</dbReference>
<organism evidence="3 4">
    <name type="scientific">Dreissena polymorpha</name>
    <name type="common">Zebra mussel</name>
    <name type="synonym">Mytilus polymorpha</name>
    <dbReference type="NCBI Taxonomy" id="45954"/>
    <lineage>
        <taxon>Eukaryota</taxon>
        <taxon>Metazoa</taxon>
        <taxon>Spiralia</taxon>
        <taxon>Lophotrochozoa</taxon>
        <taxon>Mollusca</taxon>
        <taxon>Bivalvia</taxon>
        <taxon>Autobranchia</taxon>
        <taxon>Heteroconchia</taxon>
        <taxon>Euheterodonta</taxon>
        <taxon>Imparidentia</taxon>
        <taxon>Neoheterodontei</taxon>
        <taxon>Myida</taxon>
        <taxon>Dreissenoidea</taxon>
        <taxon>Dreissenidae</taxon>
        <taxon>Dreissena</taxon>
    </lineage>
</organism>
<accession>A0A9D4D6J6</accession>
<dbReference type="Pfam" id="PF03571">
    <property type="entry name" value="Peptidase_M49"/>
    <property type="match status" value="1"/>
</dbReference>
<evidence type="ECO:0000256" key="2">
    <source>
        <dbReference type="ARBA" id="ARBA00022801"/>
    </source>
</evidence>
<dbReference type="InterPro" id="IPR039461">
    <property type="entry name" value="Peptidase_M49"/>
</dbReference>
<evidence type="ECO:0000256" key="1">
    <source>
        <dbReference type="ARBA" id="ARBA00022723"/>
    </source>
</evidence>
<sequence>MILRLGIFLQTYRAIGDFAEAKKIYDHYSEVPEDGDVKFLALRDVVLARRIPRKIFVQHNTVIDEGD</sequence>
<reference evidence="3" key="2">
    <citation type="submission" date="2020-11" db="EMBL/GenBank/DDBJ databases">
        <authorList>
            <person name="McCartney M.A."/>
            <person name="Auch B."/>
            <person name="Kono T."/>
            <person name="Mallez S."/>
            <person name="Becker A."/>
            <person name="Gohl D.M."/>
            <person name="Silverstein K.A.T."/>
            <person name="Koren S."/>
            <person name="Bechman K.B."/>
            <person name="Herman A."/>
            <person name="Abrahante J.E."/>
            <person name="Garbe J."/>
        </authorList>
    </citation>
    <scope>NUCLEOTIDE SEQUENCE</scope>
    <source>
        <strain evidence="3">Duluth1</strain>
        <tissue evidence="3">Whole animal</tissue>
    </source>
</reference>
<keyword evidence="2" id="KW-0378">Hydrolase</keyword>
<name>A0A9D4D6J6_DREPO</name>
<reference evidence="3" key="1">
    <citation type="journal article" date="2019" name="bioRxiv">
        <title>The Genome of the Zebra Mussel, Dreissena polymorpha: A Resource for Invasive Species Research.</title>
        <authorList>
            <person name="McCartney M.A."/>
            <person name="Auch B."/>
            <person name="Kono T."/>
            <person name="Mallez S."/>
            <person name="Zhang Y."/>
            <person name="Obille A."/>
            <person name="Becker A."/>
            <person name="Abrahante J.E."/>
            <person name="Garbe J."/>
            <person name="Badalamenti J.P."/>
            <person name="Herman A."/>
            <person name="Mangelson H."/>
            <person name="Liachko I."/>
            <person name="Sullivan S."/>
            <person name="Sone E.D."/>
            <person name="Koren S."/>
            <person name="Silverstein K.A.T."/>
            <person name="Beckman K.B."/>
            <person name="Gohl D.M."/>
        </authorList>
    </citation>
    <scope>NUCLEOTIDE SEQUENCE</scope>
    <source>
        <strain evidence="3">Duluth1</strain>
        <tissue evidence="3">Whole animal</tissue>
    </source>
</reference>
<dbReference type="EMBL" id="JAIWYP010000011">
    <property type="protein sequence ID" value="KAH3738198.1"/>
    <property type="molecule type" value="Genomic_DNA"/>
</dbReference>
<comment type="caution">
    <text evidence="3">The sequence shown here is derived from an EMBL/GenBank/DDBJ whole genome shotgun (WGS) entry which is preliminary data.</text>
</comment>
<gene>
    <name evidence="3" type="ORF">DPMN_044826</name>
</gene>
<protein>
    <submittedName>
        <fullName evidence="3">Uncharacterized protein</fullName>
    </submittedName>
</protein>
<evidence type="ECO:0000313" key="4">
    <source>
        <dbReference type="Proteomes" id="UP000828390"/>
    </source>
</evidence>
<proteinExistence type="predicted"/>
<dbReference type="Proteomes" id="UP000828390">
    <property type="component" value="Unassembled WGS sequence"/>
</dbReference>
<keyword evidence="4" id="KW-1185">Reference proteome</keyword>